<dbReference type="EMBL" id="BARU01012131">
    <property type="protein sequence ID" value="GAH37418.1"/>
    <property type="molecule type" value="Genomic_DNA"/>
</dbReference>
<sequence>MKTVDTHGSCDEALSGSSSQVEEIARRLKDLIIDVYPDVVEVPCPKQRIIGYGVGPKKMSEHFCYIGVHREHVNLGFYFGADLPDPKGLLEGTGKKLRHIKVREVEEIVQPALHALLQTSLDERKKALNIDN</sequence>
<organism evidence="2">
    <name type="scientific">marine sediment metagenome</name>
    <dbReference type="NCBI Taxonomy" id="412755"/>
    <lineage>
        <taxon>unclassified sequences</taxon>
        <taxon>metagenomes</taxon>
        <taxon>ecological metagenomes</taxon>
    </lineage>
</organism>
<name>X1GWN2_9ZZZZ</name>
<proteinExistence type="predicted"/>
<accession>X1GWN2</accession>
<dbReference type="Pfam" id="PF08818">
    <property type="entry name" value="DUF1801"/>
    <property type="match status" value="1"/>
</dbReference>
<comment type="caution">
    <text evidence="2">The sequence shown here is derived from an EMBL/GenBank/DDBJ whole genome shotgun (WGS) entry which is preliminary data.</text>
</comment>
<protein>
    <recommendedName>
        <fullName evidence="1">YdhG-like domain-containing protein</fullName>
    </recommendedName>
</protein>
<dbReference type="AlphaFoldDB" id="X1GWN2"/>
<dbReference type="SUPFAM" id="SSF159888">
    <property type="entry name" value="YdhG-like"/>
    <property type="match status" value="1"/>
</dbReference>
<dbReference type="InterPro" id="IPR014922">
    <property type="entry name" value="YdhG-like"/>
</dbReference>
<feature type="domain" description="YdhG-like" evidence="1">
    <location>
        <begin position="23"/>
        <end position="119"/>
    </location>
</feature>
<evidence type="ECO:0000259" key="1">
    <source>
        <dbReference type="Pfam" id="PF08818"/>
    </source>
</evidence>
<evidence type="ECO:0000313" key="2">
    <source>
        <dbReference type="EMBL" id="GAH37418.1"/>
    </source>
</evidence>
<gene>
    <name evidence="2" type="ORF">S03H2_22507</name>
</gene>
<reference evidence="2" key="1">
    <citation type="journal article" date="2014" name="Front. Microbiol.">
        <title>High frequency of phylogenetically diverse reductive dehalogenase-homologous genes in deep subseafloor sedimentary metagenomes.</title>
        <authorList>
            <person name="Kawai M."/>
            <person name="Futagami T."/>
            <person name="Toyoda A."/>
            <person name="Takaki Y."/>
            <person name="Nishi S."/>
            <person name="Hori S."/>
            <person name="Arai W."/>
            <person name="Tsubouchi T."/>
            <person name="Morono Y."/>
            <person name="Uchiyama I."/>
            <person name="Ito T."/>
            <person name="Fujiyama A."/>
            <person name="Inagaki F."/>
            <person name="Takami H."/>
        </authorList>
    </citation>
    <scope>NUCLEOTIDE SEQUENCE</scope>
    <source>
        <strain evidence="2">Expedition CK06-06</strain>
    </source>
</reference>